<dbReference type="HOGENOM" id="CLU_030756_4_0_11"/>
<dbReference type="SUPFAM" id="SSF52317">
    <property type="entry name" value="Class I glutamine amidotransferase-like"/>
    <property type="match status" value="1"/>
</dbReference>
<dbReference type="RefSeq" id="WP_011719934.1">
    <property type="nucleotide sequence ID" value="NC_008578.1"/>
</dbReference>
<name>A0LTW1_ACIC1</name>
<dbReference type="GO" id="GO:0016811">
    <property type="term" value="F:hydrolase activity, acting on carbon-nitrogen (but not peptide) bonds, in linear amides"/>
    <property type="evidence" value="ECO:0007669"/>
    <property type="project" value="InterPro"/>
</dbReference>
<feature type="signal peptide" evidence="1">
    <location>
        <begin position="1"/>
        <end position="31"/>
    </location>
</feature>
<dbReference type="OrthoDB" id="9813383at2"/>
<reference evidence="2 3" key="1">
    <citation type="journal article" date="2009" name="Genome Res.">
        <title>Complete genome of the cellulolytic thermophile Acidothermus cellulolyticus 11B provides insights into its ecophysiological and evolutionary adaptations.</title>
        <authorList>
            <person name="Barabote R.D."/>
            <person name="Xie G."/>
            <person name="Leu D.H."/>
            <person name="Normand P."/>
            <person name="Necsulea A."/>
            <person name="Daubin V."/>
            <person name="Medigue C."/>
            <person name="Adney W.S."/>
            <person name="Xu X.C."/>
            <person name="Lapidus A."/>
            <person name="Parales R.E."/>
            <person name="Detter C."/>
            <person name="Pujic P."/>
            <person name="Bruce D."/>
            <person name="Lavire C."/>
            <person name="Challacombe J.F."/>
            <person name="Brettin T.S."/>
            <person name="Berry A.M."/>
        </authorList>
    </citation>
    <scope>NUCLEOTIDE SEQUENCE [LARGE SCALE GENOMIC DNA]</scope>
    <source>
        <strain evidence="3">ATCC 43068 / DSM 8971 / 11B</strain>
    </source>
</reference>
<dbReference type="InParanoid" id="A0LTW1"/>
<keyword evidence="3" id="KW-1185">Reference proteome</keyword>
<dbReference type="eggNOG" id="COG2071">
    <property type="taxonomic scope" value="Bacteria"/>
</dbReference>
<dbReference type="InterPro" id="IPR011697">
    <property type="entry name" value="Peptidase_C26"/>
</dbReference>
<sequence length="243" mass="26436">MQRPRVFIPARFSARASALRFAALATARALAEAVYLAGGEPLSFLPWAPNGTIDETELADRLREADAVLLPGGGDLHPQWYGEAEHPTLYDVDVEQDAVDLACARHCVARGVPLLGICRGLHVLTVALGGSLVVDMAEEAHRHRKHDVTVEPASRLGQIVTRPSMWVSCFHHQCVARPGRGLRPVAWAVDGTPEAFELSGEAGWCLGIQWHPEDGTPSDQAQMAIFKAFMDAACRFATQDGRR</sequence>
<evidence type="ECO:0000256" key="1">
    <source>
        <dbReference type="SAM" id="SignalP"/>
    </source>
</evidence>
<dbReference type="PANTHER" id="PTHR43235">
    <property type="entry name" value="GLUTAMINE AMIDOTRANSFERASE PB2B2.05-RELATED"/>
    <property type="match status" value="1"/>
</dbReference>
<feature type="chain" id="PRO_5039162609" evidence="1">
    <location>
        <begin position="32"/>
        <end position="243"/>
    </location>
</feature>
<dbReference type="GO" id="GO:0005829">
    <property type="term" value="C:cytosol"/>
    <property type="evidence" value="ECO:0007669"/>
    <property type="project" value="TreeGrafter"/>
</dbReference>
<dbReference type="STRING" id="351607.Acel_1099"/>
<dbReference type="AlphaFoldDB" id="A0LTW1"/>
<dbReference type="PROSITE" id="PS51273">
    <property type="entry name" value="GATASE_TYPE_1"/>
    <property type="match status" value="1"/>
</dbReference>
<dbReference type="Pfam" id="PF07722">
    <property type="entry name" value="Peptidase_C26"/>
    <property type="match status" value="1"/>
</dbReference>
<keyword evidence="1" id="KW-0732">Signal</keyword>
<protein>
    <submittedName>
        <fullName evidence="2">Peptidase C26</fullName>
    </submittedName>
</protein>
<dbReference type="CDD" id="cd01745">
    <property type="entry name" value="GATase1_2"/>
    <property type="match status" value="1"/>
</dbReference>
<gene>
    <name evidence="2" type="ordered locus">Acel_1099</name>
</gene>
<evidence type="ECO:0000313" key="2">
    <source>
        <dbReference type="EMBL" id="ABK52871.1"/>
    </source>
</evidence>
<dbReference type="PANTHER" id="PTHR43235:SF1">
    <property type="entry name" value="GLUTAMINE AMIDOTRANSFERASE PB2B2.05-RELATED"/>
    <property type="match status" value="1"/>
</dbReference>
<accession>A0LTW1</accession>
<dbReference type="InterPro" id="IPR029062">
    <property type="entry name" value="Class_I_gatase-like"/>
</dbReference>
<organism evidence="2 3">
    <name type="scientific">Acidothermus cellulolyticus (strain ATCC 43068 / DSM 8971 / 11B)</name>
    <dbReference type="NCBI Taxonomy" id="351607"/>
    <lineage>
        <taxon>Bacteria</taxon>
        <taxon>Bacillati</taxon>
        <taxon>Actinomycetota</taxon>
        <taxon>Actinomycetes</taxon>
        <taxon>Acidothermales</taxon>
        <taxon>Acidothermaceae</taxon>
        <taxon>Acidothermus</taxon>
    </lineage>
</organism>
<dbReference type="Proteomes" id="UP000008221">
    <property type="component" value="Chromosome"/>
</dbReference>
<evidence type="ECO:0000313" key="3">
    <source>
        <dbReference type="Proteomes" id="UP000008221"/>
    </source>
</evidence>
<dbReference type="KEGG" id="ace:Acel_1099"/>
<proteinExistence type="predicted"/>
<dbReference type="EMBL" id="CP000481">
    <property type="protein sequence ID" value="ABK52871.1"/>
    <property type="molecule type" value="Genomic_DNA"/>
</dbReference>
<dbReference type="InterPro" id="IPR044668">
    <property type="entry name" value="PuuD-like"/>
</dbReference>
<dbReference type="Gene3D" id="3.40.50.880">
    <property type="match status" value="1"/>
</dbReference>